<dbReference type="CDD" id="cd18791">
    <property type="entry name" value="SF2_C_RHA"/>
    <property type="match status" value="1"/>
</dbReference>
<proteinExistence type="predicted"/>
<dbReference type="Pfam" id="PF00271">
    <property type="entry name" value="Helicase_C"/>
    <property type="match status" value="1"/>
</dbReference>
<evidence type="ECO:0000256" key="2">
    <source>
        <dbReference type="ARBA" id="ARBA00022801"/>
    </source>
</evidence>
<comment type="caution">
    <text evidence="7">The sequence shown here is derived from an EMBL/GenBank/DDBJ whole genome shotgun (WGS) entry which is preliminary data.</text>
</comment>
<dbReference type="InterPro" id="IPR007502">
    <property type="entry name" value="Helicase-assoc_dom"/>
</dbReference>
<dbReference type="Pfam" id="PF08482">
    <property type="entry name" value="HrpB_C"/>
    <property type="match status" value="1"/>
</dbReference>
<organism evidence="7 8">
    <name type="scientific">Rubritalea halochordaticola</name>
    <dbReference type="NCBI Taxonomy" id="714537"/>
    <lineage>
        <taxon>Bacteria</taxon>
        <taxon>Pseudomonadati</taxon>
        <taxon>Verrucomicrobiota</taxon>
        <taxon>Verrucomicrobiia</taxon>
        <taxon>Verrucomicrobiales</taxon>
        <taxon>Rubritaleaceae</taxon>
        <taxon>Rubritalea</taxon>
    </lineage>
</organism>
<evidence type="ECO:0000259" key="6">
    <source>
        <dbReference type="PROSITE" id="PS51194"/>
    </source>
</evidence>
<feature type="domain" description="Helicase C-terminal" evidence="6">
    <location>
        <begin position="213"/>
        <end position="378"/>
    </location>
</feature>
<evidence type="ECO:0000259" key="5">
    <source>
        <dbReference type="PROSITE" id="PS51192"/>
    </source>
</evidence>
<dbReference type="PROSITE" id="PS51194">
    <property type="entry name" value="HELICASE_CTER"/>
    <property type="match status" value="1"/>
</dbReference>
<dbReference type="PANTHER" id="PTHR43519:SF1">
    <property type="entry name" value="ATP-DEPENDENT RNA HELICASE HRPB"/>
    <property type="match status" value="1"/>
</dbReference>
<dbReference type="InterPro" id="IPR001650">
    <property type="entry name" value="Helicase_C-like"/>
</dbReference>
<reference evidence="7 8" key="1">
    <citation type="submission" date="2024-02" db="EMBL/GenBank/DDBJ databases">
        <title>Rubritalea halochordaticola NBRC 107102.</title>
        <authorList>
            <person name="Ichikawa N."/>
            <person name="Katano-Makiyama Y."/>
            <person name="Hidaka K."/>
        </authorList>
    </citation>
    <scope>NUCLEOTIDE SEQUENCE [LARGE SCALE GENOMIC DNA]</scope>
    <source>
        <strain evidence="7 8">NBRC 107102</strain>
    </source>
</reference>
<gene>
    <name evidence="7" type="primary">hrpB</name>
    <name evidence="7" type="ORF">Rhal01_00075</name>
</gene>
<dbReference type="SMART" id="SM00487">
    <property type="entry name" value="DEXDc"/>
    <property type="match status" value="1"/>
</dbReference>
<protein>
    <submittedName>
        <fullName evidence="7">ATP-dependent RNA helicase HrpB</fullName>
    </submittedName>
</protein>
<dbReference type="InterPro" id="IPR027417">
    <property type="entry name" value="P-loop_NTPase"/>
</dbReference>
<keyword evidence="8" id="KW-1185">Reference proteome</keyword>
<dbReference type="Gene3D" id="1.20.120.1080">
    <property type="match status" value="1"/>
</dbReference>
<dbReference type="PIRSF" id="PIRSF005496">
    <property type="entry name" value="ATP_hel_hrpB"/>
    <property type="match status" value="1"/>
</dbReference>
<evidence type="ECO:0000256" key="4">
    <source>
        <dbReference type="ARBA" id="ARBA00022840"/>
    </source>
</evidence>
<name>A0ABP9UTW4_9BACT</name>
<dbReference type="Proteomes" id="UP001424741">
    <property type="component" value="Unassembled WGS sequence"/>
</dbReference>
<dbReference type="RefSeq" id="WP_346186994.1">
    <property type="nucleotide sequence ID" value="NZ_BAABRL010000001.1"/>
</dbReference>
<dbReference type="InterPro" id="IPR010225">
    <property type="entry name" value="HrpB"/>
</dbReference>
<accession>A0ABP9UTW4</accession>
<keyword evidence="4" id="KW-0067">ATP-binding</keyword>
<dbReference type="InterPro" id="IPR011545">
    <property type="entry name" value="DEAD/DEAH_box_helicase_dom"/>
</dbReference>
<dbReference type="EMBL" id="BAABRL010000001">
    <property type="protein sequence ID" value="GAA5493923.1"/>
    <property type="molecule type" value="Genomic_DNA"/>
</dbReference>
<sequence>MGDLPVYEVREALLKSLGEEKQARILLRAPTGSGKSTAVPLMLLDSGLVDGMIVVVQPRRIAARMLARRVSSVRGVKLGGEIGYVVRHDNKMSEHTRVVYVTDGVLQRWLNEAGSLRGVGAVLFDEFHERRLPSDLCLAHCLDLQEGARPDLKVAVMSATLEVAGLEKYLAPCELIEAGGRTFSVEIAYRAPQVVTKRGGNSREGIWDRAAVAVKEVIKDSDCGHVLVFMPGVYEIRRTVELIERASWSQGWKALPLYSALSPEKQDEAVYGETGKKIIVSTNVAETSLTIDGVRTVIDAGLARVSHYDPLRGVDTLLIQKISRASAEQRAGRAGRTAPGRCIRLWSESEHGRREAFELPEVQRVDLAETILELKAWGERDVMGFRWLDKPKEESVAEAEELLRELKAIDREGELSEEGKRMAKLGLHPRYAHLLLAADRESCVAEAAFAAASVQGEGIFVRKGGSEFGRNAFVYDEDGSDFESEWRAFDSARRMNFDPRRCNDLGISGRGSREVMMNLEQLRAVCKRAGLNWHEVDFSKNQEAFSRAMLAAFSDRLAIRLNKGTLACRLSGGRKGKLDTESAVKGQEVFLVTEMREVDGKEVVVYLNRCVGVTLDAVKKMFPDDFREVDQAVYDETIRRVVRRSETRFRDLVITSKDGGEPDAEAAAFLLAERVANGELKLKKWGDEAEQWIARLLCLRDWMPELELPGFDEEDRAIAFEQICEGALGYKDIKDREVMPALRGWLSAAQAAALDAYAPVKIKLANGQMTKVRYEVGKPPAISMQVQRLFGVKESPSLAGGAVKVLVNICAPNQRPWQMTQDLAGFWESGFEQMRKDLGGRYPKHKWTLD</sequence>
<dbReference type="PROSITE" id="PS51192">
    <property type="entry name" value="HELICASE_ATP_BIND_1"/>
    <property type="match status" value="1"/>
</dbReference>
<dbReference type="Gene3D" id="3.40.50.300">
    <property type="entry name" value="P-loop containing nucleotide triphosphate hydrolases"/>
    <property type="match status" value="2"/>
</dbReference>
<keyword evidence="2" id="KW-0378">Hydrolase</keyword>
<evidence type="ECO:0000313" key="7">
    <source>
        <dbReference type="EMBL" id="GAA5493923.1"/>
    </source>
</evidence>
<dbReference type="SMART" id="SM00490">
    <property type="entry name" value="HELICc"/>
    <property type="match status" value="1"/>
</dbReference>
<dbReference type="InterPro" id="IPR048333">
    <property type="entry name" value="HA2_WH"/>
</dbReference>
<dbReference type="InterPro" id="IPR014001">
    <property type="entry name" value="Helicase_ATP-bd"/>
</dbReference>
<dbReference type="SUPFAM" id="SSF52540">
    <property type="entry name" value="P-loop containing nucleoside triphosphate hydrolases"/>
    <property type="match status" value="1"/>
</dbReference>
<keyword evidence="3 7" id="KW-0347">Helicase</keyword>
<dbReference type="PANTHER" id="PTHR43519">
    <property type="entry name" value="ATP-DEPENDENT RNA HELICASE HRPB"/>
    <property type="match status" value="1"/>
</dbReference>
<dbReference type="SMART" id="SM00847">
    <property type="entry name" value="HA2"/>
    <property type="match status" value="1"/>
</dbReference>
<dbReference type="NCBIfam" id="TIGR01970">
    <property type="entry name" value="DEAH_box_HrpB"/>
    <property type="match status" value="1"/>
</dbReference>
<evidence type="ECO:0000313" key="8">
    <source>
        <dbReference type="Proteomes" id="UP001424741"/>
    </source>
</evidence>
<keyword evidence="1" id="KW-0547">Nucleotide-binding</keyword>
<dbReference type="Pfam" id="PF00270">
    <property type="entry name" value="DEAD"/>
    <property type="match status" value="1"/>
</dbReference>
<dbReference type="InterPro" id="IPR013689">
    <property type="entry name" value="RNA_helicase_ATP-dep_HrpB_C"/>
</dbReference>
<evidence type="ECO:0000256" key="1">
    <source>
        <dbReference type="ARBA" id="ARBA00022741"/>
    </source>
</evidence>
<dbReference type="GO" id="GO:0004386">
    <property type="term" value="F:helicase activity"/>
    <property type="evidence" value="ECO:0007669"/>
    <property type="project" value="UniProtKB-KW"/>
</dbReference>
<dbReference type="Pfam" id="PF04408">
    <property type="entry name" value="WHD_HA2"/>
    <property type="match status" value="1"/>
</dbReference>
<evidence type="ECO:0000256" key="3">
    <source>
        <dbReference type="ARBA" id="ARBA00022806"/>
    </source>
</evidence>
<feature type="domain" description="Helicase ATP-binding" evidence="5">
    <location>
        <begin position="16"/>
        <end position="179"/>
    </location>
</feature>